<feature type="transmembrane region" description="Helical" evidence="9">
    <location>
        <begin position="408"/>
        <end position="427"/>
    </location>
</feature>
<dbReference type="SMART" id="SM00382">
    <property type="entry name" value="AAA"/>
    <property type="match status" value="1"/>
</dbReference>
<reference evidence="12 13" key="1">
    <citation type="submission" date="2018-09" db="EMBL/GenBank/DDBJ databases">
        <title>Rhizobium sp. MAE2-X.</title>
        <authorList>
            <person name="Lee Y."/>
            <person name="Jeon C.O."/>
        </authorList>
    </citation>
    <scope>NUCLEOTIDE SEQUENCE [LARGE SCALE GENOMIC DNA]</scope>
    <source>
        <strain evidence="12 13">MAE2-X</strain>
    </source>
</reference>
<keyword evidence="8" id="KW-0080">Bacteriocin transport</keyword>
<dbReference type="GO" id="GO:0005524">
    <property type="term" value="F:ATP binding"/>
    <property type="evidence" value="ECO:0007669"/>
    <property type="project" value="UniProtKB-KW"/>
</dbReference>
<dbReference type="PROSITE" id="PS00211">
    <property type="entry name" value="ABC_TRANSPORTER_1"/>
    <property type="match status" value="1"/>
</dbReference>
<dbReference type="Proteomes" id="UP000596351">
    <property type="component" value="Chromosome"/>
</dbReference>
<dbReference type="Gene3D" id="3.90.70.10">
    <property type="entry name" value="Cysteine proteinases"/>
    <property type="match status" value="1"/>
</dbReference>
<dbReference type="EMBL" id="CP032405">
    <property type="protein sequence ID" value="QRF50532.1"/>
    <property type="molecule type" value="Genomic_DNA"/>
</dbReference>
<evidence type="ECO:0000256" key="4">
    <source>
        <dbReference type="ARBA" id="ARBA00022741"/>
    </source>
</evidence>
<dbReference type="SUPFAM" id="SSF90123">
    <property type="entry name" value="ABC transporter transmembrane region"/>
    <property type="match status" value="1"/>
</dbReference>
<evidence type="ECO:0000256" key="9">
    <source>
        <dbReference type="SAM" id="Phobius"/>
    </source>
</evidence>
<evidence type="ECO:0000313" key="13">
    <source>
        <dbReference type="Proteomes" id="UP000596351"/>
    </source>
</evidence>
<dbReference type="PROSITE" id="PS50893">
    <property type="entry name" value="ABC_TRANSPORTER_2"/>
    <property type="match status" value="1"/>
</dbReference>
<feature type="transmembrane region" description="Helical" evidence="9">
    <location>
        <begin position="294"/>
        <end position="315"/>
    </location>
</feature>
<keyword evidence="4" id="KW-0547">Nucleotide-binding</keyword>
<protein>
    <submittedName>
        <fullName evidence="12">ATP-binding cassette domain-containing protein</fullName>
    </submittedName>
</protein>
<dbReference type="PANTHER" id="PTHR24221">
    <property type="entry name" value="ATP-BINDING CASSETTE SUB-FAMILY B"/>
    <property type="match status" value="1"/>
</dbReference>
<keyword evidence="7 9" id="KW-0472">Membrane</keyword>
<dbReference type="InterPro" id="IPR003439">
    <property type="entry name" value="ABC_transporter-like_ATP-bd"/>
</dbReference>
<dbReference type="SUPFAM" id="SSF52540">
    <property type="entry name" value="P-loop containing nucleoside triphosphate hydrolases"/>
    <property type="match status" value="1"/>
</dbReference>
<dbReference type="InterPro" id="IPR003593">
    <property type="entry name" value="AAA+_ATPase"/>
</dbReference>
<dbReference type="PANTHER" id="PTHR24221:SF654">
    <property type="entry name" value="ATP-BINDING CASSETTE SUB-FAMILY B MEMBER 6"/>
    <property type="match status" value="1"/>
</dbReference>
<evidence type="ECO:0000313" key="12">
    <source>
        <dbReference type="EMBL" id="QRF50532.1"/>
    </source>
</evidence>
<keyword evidence="8" id="KW-0653">Protein transport</keyword>
<feature type="transmembrane region" description="Helical" evidence="9">
    <location>
        <begin position="228"/>
        <end position="247"/>
    </location>
</feature>
<feature type="transmembrane region" description="Helical" evidence="9">
    <location>
        <begin position="321"/>
        <end position="342"/>
    </location>
</feature>
<evidence type="ECO:0000256" key="5">
    <source>
        <dbReference type="ARBA" id="ARBA00022840"/>
    </source>
</evidence>
<gene>
    <name evidence="12" type="ORF">D4A92_03235</name>
</gene>
<dbReference type="InterPro" id="IPR036640">
    <property type="entry name" value="ABC1_TM_sf"/>
</dbReference>
<keyword evidence="6 9" id="KW-1133">Transmembrane helix</keyword>
<comment type="similarity">
    <text evidence="2">Belongs to the ABC transporter superfamily.</text>
</comment>
<feature type="domain" description="Peptidase C39" evidence="11">
    <location>
        <begin position="48"/>
        <end position="167"/>
    </location>
</feature>
<sequence length="684" mass="74952">MNSQTSKGQLNHSAAGQQEDIDAPALGGRLKALIKGRGRPVHTPQLRQSALTECGLTALAIIFAWHGLAVSLERLRNEIGSSRLGLTARQLLELARRYDFETKACRREIDQLATLPLPFIAHYRFIHFVVVEHVTDQHVTINDPASGPQRLTIEEFARDFTGIALTFVPRFAPRPPVHPARREFWLQLGDNRVAATIILLLCLLQTSAVAFGLVSMAKALDGHQHPSVALLAWILAAKLHLLLYWSTENFAERLSTRARDLTWQRFKSMPPQWFSTKTANQLADILTLGERWSLLLPIAVSLLRSLLLIPVLLVAPLIQLPIGLVIASLTAIASCIVLAACLRRGETRMRRMREAQLLILPDTHILADLESRQFAGRDSELTSYLAAEHAQMHSHAQVDLGWQAKLDVLVSLPIVLALAIIMTDGLFTQEWGTAASLGTVCVVIGLCLRTARRSFPAISEVMGLLSRLHDLRNTDCDSTGLQSQPGSPAGLAIHLDDTNLFLSKGDLLQITGPSGSGKTRLARQIAGLEPSPNGTITFDGMATETLCHQGSPRVLLVDEQVLTISGSLAENLCLGDSRFDRQALDAVLDLVELNQELCQRGGLDLELSAERRLLSGGQLRRLALARALLRQPSVIVLDGTLDALDAPLAGRIVERLRERHILVLIGERGTQSRRPDATIDLGCC</sequence>
<dbReference type="InterPro" id="IPR005074">
    <property type="entry name" value="Peptidase_C39"/>
</dbReference>
<accession>A0ABX7EQD1</accession>
<dbReference type="Pfam" id="PF00005">
    <property type="entry name" value="ABC_tran"/>
    <property type="match status" value="1"/>
</dbReference>
<dbReference type="Gene3D" id="3.40.50.300">
    <property type="entry name" value="P-loop containing nucleotide triphosphate hydrolases"/>
    <property type="match status" value="1"/>
</dbReference>
<keyword evidence="8" id="KW-0813">Transport</keyword>
<comment type="subcellular location">
    <subcellularLocation>
        <location evidence="1">Cell membrane</location>
        <topology evidence="1">Multi-pass membrane protein</topology>
    </subcellularLocation>
</comment>
<feature type="domain" description="ABC transporter" evidence="10">
    <location>
        <begin position="466"/>
        <end position="681"/>
    </location>
</feature>
<feature type="transmembrane region" description="Helical" evidence="9">
    <location>
        <begin position="433"/>
        <end position="451"/>
    </location>
</feature>
<dbReference type="InterPro" id="IPR017871">
    <property type="entry name" value="ABC_transporter-like_CS"/>
</dbReference>
<evidence type="ECO:0000256" key="6">
    <source>
        <dbReference type="ARBA" id="ARBA00022989"/>
    </source>
</evidence>
<keyword evidence="3 9" id="KW-0812">Transmembrane</keyword>
<evidence type="ECO:0000256" key="8">
    <source>
        <dbReference type="ARBA" id="ARBA00043264"/>
    </source>
</evidence>
<evidence type="ECO:0000256" key="3">
    <source>
        <dbReference type="ARBA" id="ARBA00022692"/>
    </source>
</evidence>
<keyword evidence="5 12" id="KW-0067">ATP-binding</keyword>
<dbReference type="Pfam" id="PF03412">
    <property type="entry name" value="Peptidase_C39"/>
    <property type="match status" value="1"/>
</dbReference>
<name>A0ABX7EQD1_9HYPH</name>
<evidence type="ECO:0000256" key="1">
    <source>
        <dbReference type="ARBA" id="ARBA00004651"/>
    </source>
</evidence>
<dbReference type="InterPro" id="IPR039421">
    <property type="entry name" value="Type_1_exporter"/>
</dbReference>
<evidence type="ECO:0000259" key="11">
    <source>
        <dbReference type="PROSITE" id="PS50990"/>
    </source>
</evidence>
<evidence type="ECO:0000256" key="2">
    <source>
        <dbReference type="ARBA" id="ARBA00005417"/>
    </source>
</evidence>
<dbReference type="PROSITE" id="PS50990">
    <property type="entry name" value="PEPTIDASE_C39"/>
    <property type="match status" value="1"/>
</dbReference>
<keyword evidence="13" id="KW-1185">Reference proteome</keyword>
<feature type="transmembrane region" description="Helical" evidence="9">
    <location>
        <begin position="193"/>
        <end position="216"/>
    </location>
</feature>
<proteinExistence type="inferred from homology"/>
<evidence type="ECO:0000256" key="7">
    <source>
        <dbReference type="ARBA" id="ARBA00023136"/>
    </source>
</evidence>
<dbReference type="InterPro" id="IPR027417">
    <property type="entry name" value="P-loop_NTPase"/>
</dbReference>
<organism evidence="12 13">
    <name type="scientific">Rhizobium rosettiformans</name>
    <dbReference type="NCBI Taxonomy" id="1368430"/>
    <lineage>
        <taxon>Bacteria</taxon>
        <taxon>Pseudomonadati</taxon>
        <taxon>Pseudomonadota</taxon>
        <taxon>Alphaproteobacteria</taxon>
        <taxon>Hyphomicrobiales</taxon>
        <taxon>Rhizobiaceae</taxon>
        <taxon>Rhizobium/Agrobacterium group</taxon>
        <taxon>Rhizobium</taxon>
    </lineage>
</organism>
<evidence type="ECO:0000259" key="10">
    <source>
        <dbReference type="PROSITE" id="PS50893"/>
    </source>
</evidence>